<evidence type="ECO:0000256" key="6">
    <source>
        <dbReference type="ARBA" id="ARBA00022516"/>
    </source>
</evidence>
<dbReference type="FunFam" id="1.10.1200.10:FF:000003">
    <property type="entry name" value="Acyl carrier protein"/>
    <property type="match status" value="1"/>
</dbReference>
<keyword evidence="8" id="KW-0276">Fatty acid metabolism</keyword>
<feature type="domain" description="Carrier" evidence="15">
    <location>
        <begin position="69"/>
        <end position="144"/>
    </location>
</feature>
<keyword evidence="11" id="KW-0443">Lipid metabolism</keyword>
<comment type="pathway">
    <text evidence="2">Lipid metabolism; fatty acid biosynthesis.</text>
</comment>
<evidence type="ECO:0000256" key="10">
    <source>
        <dbReference type="ARBA" id="ARBA00022982"/>
    </source>
</evidence>
<keyword evidence="6 14" id="KW-0444">Lipid biosynthesis</keyword>
<evidence type="ECO:0000256" key="14">
    <source>
        <dbReference type="RuleBase" id="RU000722"/>
    </source>
</evidence>
<dbReference type="AlphaFoldDB" id="A0A5J4YX76"/>
<dbReference type="GO" id="GO:0005739">
    <property type="term" value="C:mitochondrion"/>
    <property type="evidence" value="ECO:0007669"/>
    <property type="project" value="UniProtKB-SubCell"/>
</dbReference>
<evidence type="ECO:0000256" key="5">
    <source>
        <dbReference type="ARBA" id="ARBA00022450"/>
    </source>
</evidence>
<evidence type="ECO:0000256" key="12">
    <source>
        <dbReference type="ARBA" id="ARBA00023128"/>
    </source>
</evidence>
<evidence type="ECO:0000256" key="3">
    <source>
        <dbReference type="ARBA" id="ARBA00010930"/>
    </source>
</evidence>
<keyword evidence="12" id="KW-0496">Mitochondrion</keyword>
<organism evidence="16 17">
    <name type="scientific">Porphyridium purpureum</name>
    <name type="common">Red alga</name>
    <name type="synonym">Porphyridium cruentum</name>
    <dbReference type="NCBI Taxonomy" id="35688"/>
    <lineage>
        <taxon>Eukaryota</taxon>
        <taxon>Rhodophyta</taxon>
        <taxon>Bangiophyceae</taxon>
        <taxon>Porphyridiales</taxon>
        <taxon>Porphyridiaceae</taxon>
        <taxon>Porphyridium</taxon>
    </lineage>
</organism>
<dbReference type="InterPro" id="IPR009081">
    <property type="entry name" value="PP-bd_ACP"/>
</dbReference>
<comment type="subcellular location">
    <subcellularLocation>
        <location evidence="1">Mitochondrion</location>
    </subcellularLocation>
</comment>
<dbReference type="OrthoDB" id="448946at2759"/>
<dbReference type="NCBIfam" id="TIGR00517">
    <property type="entry name" value="acyl_carrier"/>
    <property type="match status" value="1"/>
</dbReference>
<keyword evidence="7" id="KW-0597">Phosphoprotein</keyword>
<dbReference type="PANTHER" id="PTHR20863">
    <property type="entry name" value="ACYL CARRIER PROTEIN"/>
    <property type="match status" value="1"/>
</dbReference>
<dbReference type="PANTHER" id="PTHR20863:SF28">
    <property type="entry name" value="ACYL CARRIER PROTEIN, MITOCHONDRIAL"/>
    <property type="match status" value="1"/>
</dbReference>
<evidence type="ECO:0000256" key="2">
    <source>
        <dbReference type="ARBA" id="ARBA00005194"/>
    </source>
</evidence>
<evidence type="ECO:0000256" key="4">
    <source>
        <dbReference type="ARBA" id="ARBA00022448"/>
    </source>
</evidence>
<dbReference type="EMBL" id="VRMN01000003">
    <property type="protein sequence ID" value="KAA8495570.1"/>
    <property type="molecule type" value="Genomic_DNA"/>
</dbReference>
<evidence type="ECO:0000256" key="9">
    <source>
        <dbReference type="ARBA" id="ARBA00022946"/>
    </source>
</evidence>
<dbReference type="InterPro" id="IPR003231">
    <property type="entry name" value="ACP"/>
</dbReference>
<comment type="caution">
    <text evidence="16">The sequence shown here is derived from an EMBL/GenBank/DDBJ whole genome shotgun (WGS) entry which is preliminary data.</text>
</comment>
<protein>
    <recommendedName>
        <fullName evidence="14">Acyl carrier protein</fullName>
    </recommendedName>
</protein>
<evidence type="ECO:0000256" key="7">
    <source>
        <dbReference type="ARBA" id="ARBA00022553"/>
    </source>
</evidence>
<evidence type="ECO:0000313" key="16">
    <source>
        <dbReference type="EMBL" id="KAA8495570.1"/>
    </source>
</evidence>
<keyword evidence="17" id="KW-1185">Reference proteome</keyword>
<keyword evidence="5 14" id="KW-0596">Phosphopantetheine</keyword>
<keyword evidence="13 14" id="KW-0275">Fatty acid biosynthesis</keyword>
<evidence type="ECO:0000256" key="8">
    <source>
        <dbReference type="ARBA" id="ARBA00022832"/>
    </source>
</evidence>
<dbReference type="Gene3D" id="1.10.1200.10">
    <property type="entry name" value="ACP-like"/>
    <property type="match status" value="1"/>
</dbReference>
<comment type="similarity">
    <text evidence="3">Belongs to the acyl carrier protein (ACP) family.</text>
</comment>
<evidence type="ECO:0000313" key="17">
    <source>
        <dbReference type="Proteomes" id="UP000324585"/>
    </source>
</evidence>
<evidence type="ECO:0000259" key="15">
    <source>
        <dbReference type="PROSITE" id="PS50075"/>
    </source>
</evidence>
<dbReference type="GO" id="GO:0000036">
    <property type="term" value="F:acyl carrier activity"/>
    <property type="evidence" value="ECO:0007669"/>
    <property type="project" value="TreeGrafter"/>
</dbReference>
<dbReference type="Proteomes" id="UP000324585">
    <property type="component" value="Unassembled WGS sequence"/>
</dbReference>
<dbReference type="Pfam" id="PF00550">
    <property type="entry name" value="PP-binding"/>
    <property type="match status" value="1"/>
</dbReference>
<keyword evidence="10" id="KW-0249">Electron transport</keyword>
<evidence type="ECO:0000256" key="11">
    <source>
        <dbReference type="ARBA" id="ARBA00023098"/>
    </source>
</evidence>
<keyword evidence="9" id="KW-0809">Transit peptide</keyword>
<comment type="function">
    <text evidence="14">Carrier of the growing fatty acid chain in fatty acid biosynthesis.</text>
</comment>
<proteinExistence type="inferred from homology"/>
<dbReference type="InterPro" id="IPR036736">
    <property type="entry name" value="ACP-like_sf"/>
</dbReference>
<dbReference type="PROSITE" id="PS50075">
    <property type="entry name" value="CARRIER"/>
    <property type="match status" value="1"/>
</dbReference>
<gene>
    <name evidence="16" type="ORF">FVE85_1725</name>
</gene>
<evidence type="ECO:0000256" key="13">
    <source>
        <dbReference type="ARBA" id="ARBA00023160"/>
    </source>
</evidence>
<dbReference type="GO" id="GO:0000035">
    <property type="term" value="F:acyl binding"/>
    <property type="evidence" value="ECO:0007669"/>
    <property type="project" value="TreeGrafter"/>
</dbReference>
<dbReference type="NCBIfam" id="NF002148">
    <property type="entry name" value="PRK00982.1-2"/>
    <property type="match status" value="1"/>
</dbReference>
<accession>A0A5J4YX76</accession>
<dbReference type="HAMAP" id="MF_01217">
    <property type="entry name" value="Acyl_carrier"/>
    <property type="match status" value="1"/>
</dbReference>
<dbReference type="SUPFAM" id="SSF47336">
    <property type="entry name" value="ACP-like"/>
    <property type="match status" value="1"/>
</dbReference>
<evidence type="ECO:0000256" key="1">
    <source>
        <dbReference type="ARBA" id="ARBA00004173"/>
    </source>
</evidence>
<name>A0A5J4YX76_PORPP</name>
<keyword evidence="4" id="KW-0813">Transport</keyword>
<sequence length="147" mass="15772">MAGMGAFFRPASRGAVRMMMRQTTLAGGVVGAAGGGGGAMPLAVRRWFASDMEVYDPSVGDEPGFLPRAQITERVLDVVKAFENVDPSKVTETSHLRNDLGIDSLSTVELLIAIEEEFMIEVPDGDADGVETIPDIINFIHNEPHAQ</sequence>
<reference evidence="17" key="1">
    <citation type="journal article" date="2019" name="Nat. Commun.">
        <title>Expansion of phycobilisome linker gene families in mesophilic red algae.</title>
        <authorList>
            <person name="Lee J."/>
            <person name="Kim D."/>
            <person name="Bhattacharya D."/>
            <person name="Yoon H.S."/>
        </authorList>
    </citation>
    <scope>NUCLEOTIDE SEQUENCE [LARGE SCALE GENOMIC DNA]</scope>
    <source>
        <strain evidence="17">CCMP 1328</strain>
    </source>
</reference>